<dbReference type="NCBIfam" id="TIGR00005">
    <property type="entry name" value="rluA_subfam"/>
    <property type="match status" value="1"/>
</dbReference>
<gene>
    <name evidence="6" type="ORF">C823_00145</name>
</gene>
<comment type="function">
    <text evidence="4">Responsible for synthesis of pseudouridine from uracil.</text>
</comment>
<name>N2BBC8_9FIRM</name>
<dbReference type="GO" id="GO:0140098">
    <property type="term" value="F:catalytic activity, acting on RNA"/>
    <property type="evidence" value="ECO:0007669"/>
    <property type="project" value="UniProtKB-ARBA"/>
</dbReference>
<dbReference type="InterPro" id="IPR006225">
    <property type="entry name" value="PsdUridine_synth_RluC/D"/>
</dbReference>
<evidence type="ECO:0000259" key="5">
    <source>
        <dbReference type="Pfam" id="PF00849"/>
    </source>
</evidence>
<comment type="similarity">
    <text evidence="2 4">Belongs to the pseudouridine synthase RluA family.</text>
</comment>
<dbReference type="GO" id="GO:0003723">
    <property type="term" value="F:RNA binding"/>
    <property type="evidence" value="ECO:0007669"/>
    <property type="project" value="InterPro"/>
</dbReference>
<dbReference type="GO" id="GO:0000455">
    <property type="term" value="P:enzyme-directed rRNA pseudouridine synthesis"/>
    <property type="evidence" value="ECO:0007669"/>
    <property type="project" value="TreeGrafter"/>
</dbReference>
<dbReference type="STRING" id="1235802.C823_00145"/>
<evidence type="ECO:0000256" key="4">
    <source>
        <dbReference type="RuleBase" id="RU362028"/>
    </source>
</evidence>
<dbReference type="InterPro" id="IPR006145">
    <property type="entry name" value="PsdUridine_synth_RsuA/RluA"/>
</dbReference>
<keyword evidence="7" id="KW-1185">Reference proteome</keyword>
<organism evidence="6 7">
    <name type="scientific">Eubacterium plexicaudatum ASF492</name>
    <dbReference type="NCBI Taxonomy" id="1235802"/>
    <lineage>
        <taxon>Bacteria</taxon>
        <taxon>Bacillati</taxon>
        <taxon>Bacillota</taxon>
        <taxon>Clostridia</taxon>
        <taxon>Eubacteriales</taxon>
        <taxon>Eubacteriaceae</taxon>
        <taxon>Eubacterium</taxon>
    </lineage>
</organism>
<feature type="domain" description="Pseudouridine synthase RsuA/RluA-like" evidence="5">
    <location>
        <begin position="93"/>
        <end position="241"/>
    </location>
</feature>
<dbReference type="Gene3D" id="3.30.2350.10">
    <property type="entry name" value="Pseudouridine synthase"/>
    <property type="match status" value="1"/>
</dbReference>
<protein>
    <recommendedName>
        <fullName evidence="4">Pseudouridine synthase</fullName>
        <ecNumber evidence="4">5.4.99.-</ecNumber>
    </recommendedName>
</protein>
<evidence type="ECO:0000313" key="6">
    <source>
        <dbReference type="EMBL" id="EMZ38982.1"/>
    </source>
</evidence>
<evidence type="ECO:0000256" key="3">
    <source>
        <dbReference type="PIRSR" id="PIRSR606225-1"/>
    </source>
</evidence>
<dbReference type="SUPFAM" id="SSF55120">
    <property type="entry name" value="Pseudouridine synthase"/>
    <property type="match status" value="1"/>
</dbReference>
<comment type="caution">
    <text evidence="6">The sequence shown here is derived from an EMBL/GenBank/DDBJ whole genome shotgun (WGS) entry which is preliminary data.</text>
</comment>
<dbReference type="OrthoDB" id="9807829at2"/>
<dbReference type="EMBL" id="AQFT01000005">
    <property type="protein sequence ID" value="EMZ38982.1"/>
    <property type="molecule type" value="Genomic_DNA"/>
</dbReference>
<comment type="catalytic activity">
    <reaction evidence="1 4">
        <text>a uridine in RNA = a pseudouridine in RNA</text>
        <dbReference type="Rhea" id="RHEA:48348"/>
        <dbReference type="Rhea" id="RHEA-COMP:12068"/>
        <dbReference type="Rhea" id="RHEA-COMP:12069"/>
        <dbReference type="ChEBI" id="CHEBI:65314"/>
        <dbReference type="ChEBI" id="CHEBI:65315"/>
    </reaction>
</comment>
<dbReference type="CDD" id="cd02869">
    <property type="entry name" value="PseudoU_synth_RluA_like"/>
    <property type="match status" value="1"/>
</dbReference>
<keyword evidence="4" id="KW-0413">Isomerase</keyword>
<evidence type="ECO:0000313" key="7">
    <source>
        <dbReference type="Proteomes" id="UP000012589"/>
    </source>
</evidence>
<accession>N2BBC8</accession>
<reference evidence="6 7" key="1">
    <citation type="journal article" date="2014" name="Genome Announc.">
        <title>Draft genome sequences of the altered schaedler flora, a defined bacterial community from gnotobiotic mice.</title>
        <authorList>
            <person name="Wannemuehler M.J."/>
            <person name="Overstreet A.M."/>
            <person name="Ward D.V."/>
            <person name="Phillips G.J."/>
        </authorList>
    </citation>
    <scope>NUCLEOTIDE SEQUENCE [LARGE SCALE GENOMIC DNA]</scope>
    <source>
        <strain evidence="6 7">ASF492</strain>
    </source>
</reference>
<dbReference type="HOGENOM" id="CLU_016902_8_2_9"/>
<evidence type="ECO:0000256" key="2">
    <source>
        <dbReference type="ARBA" id="ARBA00010876"/>
    </source>
</evidence>
<dbReference type="GO" id="GO:0009982">
    <property type="term" value="F:pseudouridine synthase activity"/>
    <property type="evidence" value="ECO:0007669"/>
    <property type="project" value="InterPro"/>
</dbReference>
<sequence>MNRIFTYPIQKDTAGYSILKFLKEKHYSRAVIIRLKKTARGILLNGTWAYVNDLLKEGDVLTIRLTEPEEQQADAQKIMPVPLPVRILYEDEDLLVVDKPTGMPIHPSIGHENDTLANAILYHAGQKEERYPYRCVNRLDRDTSGLTIIAKNAYASCILYRQMRERKIHRTYYAIAQGLTPEAGTIRAPIARQDDTIIARTVAVGGEPAITHFQTLAGKDGLSFVKLWLDTGRTHQIRVHMCYIGHPLIGDFLYNPKDFRMKRQALHAGNLSFIHPVTEQTMRFSAPLPQDMMQFFQMVIS</sequence>
<dbReference type="PATRIC" id="fig|1235802.3.peg.156"/>
<dbReference type="Pfam" id="PF00849">
    <property type="entry name" value="PseudoU_synth_2"/>
    <property type="match status" value="1"/>
</dbReference>
<dbReference type="eggNOG" id="COG0564">
    <property type="taxonomic scope" value="Bacteria"/>
</dbReference>
<dbReference type="InterPro" id="IPR050188">
    <property type="entry name" value="RluA_PseudoU_synthase"/>
</dbReference>
<dbReference type="AlphaFoldDB" id="N2BBC8"/>
<evidence type="ECO:0000256" key="1">
    <source>
        <dbReference type="ARBA" id="ARBA00000073"/>
    </source>
</evidence>
<dbReference type="PANTHER" id="PTHR21600:SF35">
    <property type="entry name" value="PSEUDOURIDINE SYNTHASE"/>
    <property type="match status" value="1"/>
</dbReference>
<dbReference type="Proteomes" id="UP000012589">
    <property type="component" value="Unassembled WGS sequence"/>
</dbReference>
<proteinExistence type="inferred from homology"/>
<feature type="active site" evidence="3">
    <location>
        <position position="140"/>
    </location>
</feature>
<dbReference type="InterPro" id="IPR020103">
    <property type="entry name" value="PsdUridine_synth_cat_dom_sf"/>
</dbReference>
<dbReference type="PANTHER" id="PTHR21600">
    <property type="entry name" value="MITOCHONDRIAL RNA PSEUDOURIDINE SYNTHASE"/>
    <property type="match status" value="1"/>
</dbReference>
<dbReference type="EC" id="5.4.99.-" evidence="4"/>